<sequence>MIDLIHVSPGAAVAPVVSWLNMNHHSFFASVSDVFGTLISAVVYVLSFAPPLVTIGALSVLVLCIAGWRGALLCAGGLALCLLIGMWAATLQTIVVILLSVIFSVLVGVPLGVLMSRSERLKIIARPILDMMQTMPPWVYLVPAVILFGLGVVPALLSTIVYGIPPMIRLTILAMSQIPENRIELGTSIGATKKTIFWKIQLPSAMPTLLVGINQCVLFSLAMVVLAGLVGAGGLGAEVTRGLSRMEFGLGMRASLAIVILALVLDRVFRSSIPKRFLALS</sequence>
<feature type="transmembrane region" description="Helical" evidence="7">
    <location>
        <begin position="212"/>
        <end position="236"/>
    </location>
</feature>
<name>A0A158J794_CABCO</name>
<comment type="subcellular location">
    <subcellularLocation>
        <location evidence="1 7">Cell membrane</location>
        <topology evidence="1 7">Multi-pass membrane protein</topology>
    </subcellularLocation>
</comment>
<feature type="transmembrane region" description="Helical" evidence="7">
    <location>
        <begin position="248"/>
        <end position="265"/>
    </location>
</feature>
<feature type="transmembrane region" description="Helical" evidence="7">
    <location>
        <begin position="38"/>
        <end position="63"/>
    </location>
</feature>
<organism evidence="9 10">
    <name type="scientific">Caballeronia cordobensis</name>
    <name type="common">Burkholderia cordobensis</name>
    <dbReference type="NCBI Taxonomy" id="1353886"/>
    <lineage>
        <taxon>Bacteria</taxon>
        <taxon>Pseudomonadati</taxon>
        <taxon>Pseudomonadota</taxon>
        <taxon>Betaproteobacteria</taxon>
        <taxon>Burkholderiales</taxon>
        <taxon>Burkholderiaceae</taxon>
        <taxon>Caballeronia</taxon>
    </lineage>
</organism>
<evidence type="ECO:0000256" key="6">
    <source>
        <dbReference type="ARBA" id="ARBA00023136"/>
    </source>
</evidence>
<accession>A0A158J794</accession>
<keyword evidence="4 7" id="KW-0812">Transmembrane</keyword>
<dbReference type="CDD" id="cd06261">
    <property type="entry name" value="TM_PBP2"/>
    <property type="match status" value="1"/>
</dbReference>
<dbReference type="InterPro" id="IPR035906">
    <property type="entry name" value="MetI-like_sf"/>
</dbReference>
<evidence type="ECO:0000256" key="1">
    <source>
        <dbReference type="ARBA" id="ARBA00004651"/>
    </source>
</evidence>
<keyword evidence="10" id="KW-1185">Reference proteome</keyword>
<feature type="transmembrane region" description="Helical" evidence="7">
    <location>
        <begin position="70"/>
        <end position="88"/>
    </location>
</feature>
<dbReference type="GO" id="GO:0015871">
    <property type="term" value="P:choline transport"/>
    <property type="evidence" value="ECO:0007669"/>
    <property type="project" value="TreeGrafter"/>
</dbReference>
<keyword evidence="3" id="KW-1003">Cell membrane</keyword>
<dbReference type="GO" id="GO:0015226">
    <property type="term" value="F:carnitine transmembrane transporter activity"/>
    <property type="evidence" value="ECO:0007669"/>
    <property type="project" value="TreeGrafter"/>
</dbReference>
<dbReference type="Proteomes" id="UP000054740">
    <property type="component" value="Unassembled WGS sequence"/>
</dbReference>
<keyword evidence="2 7" id="KW-0813">Transport</keyword>
<proteinExistence type="inferred from homology"/>
<feature type="domain" description="ABC transmembrane type-1" evidence="8">
    <location>
        <begin position="90"/>
        <end position="269"/>
    </location>
</feature>
<evidence type="ECO:0000256" key="7">
    <source>
        <dbReference type="RuleBase" id="RU363032"/>
    </source>
</evidence>
<evidence type="ECO:0000313" key="9">
    <source>
        <dbReference type="EMBL" id="SAL64774.1"/>
    </source>
</evidence>
<evidence type="ECO:0000259" key="8">
    <source>
        <dbReference type="PROSITE" id="PS50928"/>
    </source>
</evidence>
<dbReference type="Gene3D" id="1.10.3720.10">
    <property type="entry name" value="MetI-like"/>
    <property type="match status" value="1"/>
</dbReference>
<dbReference type="PANTHER" id="PTHR47737:SF1">
    <property type="entry name" value="GLYCINE BETAINE_PROLINE BETAINE TRANSPORT SYSTEM PERMEASE PROTEIN PROW"/>
    <property type="match status" value="1"/>
</dbReference>
<keyword evidence="6 7" id="KW-0472">Membrane</keyword>
<dbReference type="AlphaFoldDB" id="A0A158J794"/>
<feature type="transmembrane region" description="Helical" evidence="7">
    <location>
        <begin position="137"/>
        <end position="164"/>
    </location>
</feature>
<dbReference type="PANTHER" id="PTHR47737">
    <property type="entry name" value="GLYCINE BETAINE/PROLINE BETAINE TRANSPORT SYSTEM PERMEASE PROTEIN PROW"/>
    <property type="match status" value="1"/>
</dbReference>
<dbReference type="SUPFAM" id="SSF161098">
    <property type="entry name" value="MetI-like"/>
    <property type="match status" value="1"/>
</dbReference>
<evidence type="ECO:0000256" key="4">
    <source>
        <dbReference type="ARBA" id="ARBA00022692"/>
    </source>
</evidence>
<keyword evidence="5 7" id="KW-1133">Transmembrane helix</keyword>
<dbReference type="Pfam" id="PF00528">
    <property type="entry name" value="BPD_transp_1"/>
    <property type="match status" value="1"/>
</dbReference>
<feature type="transmembrane region" description="Helical" evidence="7">
    <location>
        <begin position="94"/>
        <end position="116"/>
    </location>
</feature>
<comment type="similarity">
    <text evidence="7">Belongs to the binding-protein-dependent transport system permease family.</text>
</comment>
<dbReference type="FunFam" id="1.10.3720.10:FF:000001">
    <property type="entry name" value="Glycine betaine ABC transporter, permease"/>
    <property type="match status" value="1"/>
</dbReference>
<evidence type="ECO:0000256" key="2">
    <source>
        <dbReference type="ARBA" id="ARBA00022448"/>
    </source>
</evidence>
<dbReference type="EMBL" id="FCNY02000021">
    <property type="protein sequence ID" value="SAL64774.1"/>
    <property type="molecule type" value="Genomic_DNA"/>
</dbReference>
<evidence type="ECO:0000256" key="5">
    <source>
        <dbReference type="ARBA" id="ARBA00022989"/>
    </source>
</evidence>
<dbReference type="InterPro" id="IPR000515">
    <property type="entry name" value="MetI-like"/>
</dbReference>
<dbReference type="GO" id="GO:0031460">
    <property type="term" value="P:glycine betaine transport"/>
    <property type="evidence" value="ECO:0007669"/>
    <property type="project" value="TreeGrafter"/>
</dbReference>
<protein>
    <submittedName>
        <fullName evidence="9">Binding-protein-dependent transport system inner membrane protein</fullName>
    </submittedName>
</protein>
<dbReference type="RefSeq" id="WP_053568961.1">
    <property type="nucleotide sequence ID" value="NZ_LGRC01000021.1"/>
</dbReference>
<reference evidence="10" key="1">
    <citation type="submission" date="2016-01" db="EMBL/GenBank/DDBJ databases">
        <authorList>
            <person name="Peeters C."/>
        </authorList>
    </citation>
    <scope>NUCLEOTIDE SEQUENCE [LARGE SCALE GENOMIC DNA]</scope>
</reference>
<dbReference type="PROSITE" id="PS50928">
    <property type="entry name" value="ABC_TM1"/>
    <property type="match status" value="1"/>
</dbReference>
<dbReference type="GO" id="GO:0005275">
    <property type="term" value="F:amine transmembrane transporter activity"/>
    <property type="evidence" value="ECO:0007669"/>
    <property type="project" value="TreeGrafter"/>
</dbReference>
<gene>
    <name evidence="9" type="ORF">AWB70_06024</name>
</gene>
<dbReference type="GO" id="GO:0043190">
    <property type="term" value="C:ATP-binding cassette (ABC) transporter complex"/>
    <property type="evidence" value="ECO:0007669"/>
    <property type="project" value="TreeGrafter"/>
</dbReference>
<evidence type="ECO:0000313" key="10">
    <source>
        <dbReference type="Proteomes" id="UP000054740"/>
    </source>
</evidence>
<evidence type="ECO:0000256" key="3">
    <source>
        <dbReference type="ARBA" id="ARBA00022475"/>
    </source>
</evidence>